<dbReference type="AlphaFoldDB" id="A0A090V4N0"/>
<reference evidence="1 2" key="1">
    <citation type="submission" date="2014-09" db="EMBL/GenBank/DDBJ databases">
        <title>Whole genome shotgun sequence of Escherichia vulneris NBRC 102420.</title>
        <authorList>
            <person name="Yoshida Y."/>
            <person name="Hosoyama A."/>
            <person name="Tsuchikane K."/>
            <person name="Ohji S."/>
            <person name="Ichikawa N."/>
            <person name="Kimura A."/>
            <person name="Yamazoe A."/>
            <person name="Ezaki T."/>
            <person name="Fujita N."/>
        </authorList>
    </citation>
    <scope>NUCLEOTIDE SEQUENCE [LARGE SCALE GENOMIC DNA]</scope>
    <source>
        <strain evidence="1 2">NBRC 102420</strain>
    </source>
</reference>
<sequence length="57" mass="6010">MKSQKATKPQATFDTMKAFAGMGAAVEVLMKAAPGAFKHATVSGKEQQGKQRSRKAA</sequence>
<evidence type="ECO:0000313" key="2">
    <source>
        <dbReference type="Proteomes" id="UP000029462"/>
    </source>
</evidence>
<dbReference type="Proteomes" id="UP000029462">
    <property type="component" value="Unassembled WGS sequence"/>
</dbReference>
<dbReference type="RefSeq" id="WP_165570666.1">
    <property type="nucleotide sequence ID" value="NZ_BBMZ01000014.1"/>
</dbReference>
<keyword evidence="2" id="KW-1185">Reference proteome</keyword>
<organism evidence="1 2">
    <name type="scientific">Pseudescherichia vulneris NBRC 102420</name>
    <dbReference type="NCBI Taxonomy" id="1115515"/>
    <lineage>
        <taxon>Bacteria</taxon>
        <taxon>Pseudomonadati</taxon>
        <taxon>Pseudomonadota</taxon>
        <taxon>Gammaproteobacteria</taxon>
        <taxon>Enterobacterales</taxon>
        <taxon>Enterobacteriaceae</taxon>
        <taxon>Pseudescherichia</taxon>
    </lineage>
</organism>
<accession>A0A090V4N0</accession>
<comment type="caution">
    <text evidence="1">The sequence shown here is derived from an EMBL/GenBank/DDBJ whole genome shotgun (WGS) entry which is preliminary data.</text>
</comment>
<proteinExistence type="predicted"/>
<dbReference type="eggNOG" id="ENOG5031M1B">
    <property type="taxonomic scope" value="Bacteria"/>
</dbReference>
<gene>
    <name evidence="1" type="ORF">EV102420_14_01020</name>
</gene>
<protein>
    <submittedName>
        <fullName evidence="1">Uncharacterized protein</fullName>
    </submittedName>
</protein>
<evidence type="ECO:0000313" key="1">
    <source>
        <dbReference type="EMBL" id="GAL59043.1"/>
    </source>
</evidence>
<dbReference type="STRING" id="1115515.EV102420_14_01020"/>
<name>A0A090V4N0_PSEVU</name>
<dbReference type="EMBL" id="BBMZ01000014">
    <property type="protein sequence ID" value="GAL59043.1"/>
    <property type="molecule type" value="Genomic_DNA"/>
</dbReference>